<dbReference type="EMBL" id="WFLI01000019">
    <property type="protein sequence ID" value="KAB8063716.1"/>
    <property type="molecule type" value="Genomic_DNA"/>
</dbReference>
<dbReference type="AlphaFoldDB" id="A0A6I1I5H8"/>
<gene>
    <name evidence="1" type="ORF">GCN75_16835</name>
</gene>
<organism evidence="1 2">
    <name type="scientific">Janthinobacterium violaceinigrum</name>
    <dbReference type="NCBI Taxonomy" id="2654252"/>
    <lineage>
        <taxon>Bacteria</taxon>
        <taxon>Pseudomonadati</taxon>
        <taxon>Pseudomonadota</taxon>
        <taxon>Betaproteobacteria</taxon>
        <taxon>Burkholderiales</taxon>
        <taxon>Oxalobacteraceae</taxon>
        <taxon>Janthinobacterium</taxon>
    </lineage>
</organism>
<keyword evidence="2" id="KW-1185">Reference proteome</keyword>
<comment type="caution">
    <text evidence="1">The sequence shown here is derived from an EMBL/GenBank/DDBJ whole genome shotgun (WGS) entry which is preliminary data.</text>
</comment>
<reference evidence="1 2" key="1">
    <citation type="submission" date="2019-10" db="EMBL/GenBank/DDBJ databases">
        <title>Three novel species isolated from a subtropical stream in China.</title>
        <authorList>
            <person name="Lu H."/>
        </authorList>
    </citation>
    <scope>NUCLEOTIDE SEQUENCE [LARGE SCALE GENOMIC DNA]</scope>
    <source>
        <strain evidence="1 2">FT13W</strain>
    </source>
</reference>
<dbReference type="RefSeq" id="WP_152283488.1">
    <property type="nucleotide sequence ID" value="NZ_WFLI01000019.1"/>
</dbReference>
<evidence type="ECO:0000313" key="1">
    <source>
        <dbReference type="EMBL" id="KAB8063716.1"/>
    </source>
</evidence>
<protein>
    <submittedName>
        <fullName evidence="1">Uncharacterized protein</fullName>
    </submittedName>
</protein>
<evidence type="ECO:0000313" key="2">
    <source>
        <dbReference type="Proteomes" id="UP000468717"/>
    </source>
</evidence>
<dbReference type="Proteomes" id="UP000468717">
    <property type="component" value="Unassembled WGS sequence"/>
</dbReference>
<sequence length="111" mass="11641">MNAAMTRAAALLWATLCARVYRRARVLACVWACMLVCLLGGCAAGRPAQEAAVETLPIAVPCKVARPSAPVLPAVPQHGIFAQAQALLAREQLRAAYVRQLEALVDGCAGS</sequence>
<proteinExistence type="predicted"/>
<accession>A0A6I1I5H8</accession>
<name>A0A6I1I5H8_9BURK</name>